<dbReference type="InterPro" id="IPR038469">
    <property type="entry name" value="tRNAHis_GuaTrfase_Thg1_sf"/>
</dbReference>
<dbReference type="Pfam" id="PF14413">
    <property type="entry name" value="Thg1C"/>
    <property type="match status" value="1"/>
</dbReference>
<proteinExistence type="inferred from homology"/>
<comment type="function">
    <text evidence="11">Adds a GMP to the 5'-end of tRNA(His) after transcription and RNase P cleavage.</text>
</comment>
<keyword evidence="6 11" id="KW-0548">Nucleotidyltransferase</keyword>
<dbReference type="InterPro" id="IPR007537">
    <property type="entry name" value="tRNAHis_GuaTrfase_Thg1"/>
</dbReference>
<evidence type="ECO:0000256" key="1">
    <source>
        <dbReference type="ARBA" id="ARBA00001946"/>
    </source>
</evidence>
<keyword evidence="15" id="KW-1185">Reference proteome</keyword>
<evidence type="ECO:0000259" key="12">
    <source>
        <dbReference type="Pfam" id="PF04446"/>
    </source>
</evidence>
<evidence type="ECO:0000256" key="7">
    <source>
        <dbReference type="ARBA" id="ARBA00022723"/>
    </source>
</evidence>
<evidence type="ECO:0000313" key="14">
    <source>
        <dbReference type="EMBL" id="WIA17706.1"/>
    </source>
</evidence>
<keyword evidence="9 11" id="KW-0460">Magnesium</keyword>
<feature type="domain" description="tRNAHis guanylyltransferase catalytic" evidence="12">
    <location>
        <begin position="6"/>
        <end position="136"/>
    </location>
</feature>
<dbReference type="PANTHER" id="PTHR12729:SF6">
    <property type="entry name" value="TRNA(HIS) GUANYLYLTRANSFERASE-RELATED"/>
    <property type="match status" value="1"/>
</dbReference>
<comment type="catalytic activity">
    <reaction evidence="11">
        <text>a 5'-end ribonucleotide-tRNA(His) + GTP + ATP + H2O = a 5'-end phospho-guanosine-ribonucleotide-tRNA(His) + AMP + 2 diphosphate + H(+)</text>
        <dbReference type="Rhea" id="RHEA:54564"/>
        <dbReference type="Rhea" id="RHEA-COMP:14193"/>
        <dbReference type="Rhea" id="RHEA-COMP:14917"/>
        <dbReference type="ChEBI" id="CHEBI:15377"/>
        <dbReference type="ChEBI" id="CHEBI:15378"/>
        <dbReference type="ChEBI" id="CHEBI:30616"/>
        <dbReference type="ChEBI" id="CHEBI:33019"/>
        <dbReference type="ChEBI" id="CHEBI:37565"/>
        <dbReference type="ChEBI" id="CHEBI:138282"/>
        <dbReference type="ChEBI" id="CHEBI:141847"/>
        <dbReference type="ChEBI" id="CHEBI:456215"/>
        <dbReference type="EC" id="2.7.7.79"/>
    </reaction>
</comment>
<evidence type="ECO:0000256" key="8">
    <source>
        <dbReference type="ARBA" id="ARBA00022741"/>
    </source>
</evidence>
<dbReference type="InterPro" id="IPR024956">
    <property type="entry name" value="tRNAHis_GuaTrfase_cat"/>
</dbReference>
<keyword evidence="10 11" id="KW-0342">GTP-binding</keyword>
<sequence length="261" mass="29786">MANSKFEYVKGFEQATDWVLLPSTYVVIRVDGKGFTKFSDAHGFEKPNDKRALDLMNECAKAVLREFPVLLGYGESDEFSFVLHKDATLFGRRASKIISTITSCFTGNYVRLWPQFLPDTPLQYTPVFDGRAVCYPSLKVLRDYLAWRQADTHINNQYNTCYWCLVKAGKSPAEAQATIKGTDTSFKNELLFSQFGINYAQLPEQFRKGSTVLKRPVRAVVKYREDGTPVERDRVQEVVLHCDIIGDAFWQEHQQLLGLAD</sequence>
<evidence type="ECO:0000256" key="6">
    <source>
        <dbReference type="ARBA" id="ARBA00022695"/>
    </source>
</evidence>
<evidence type="ECO:0000256" key="9">
    <source>
        <dbReference type="ARBA" id="ARBA00022842"/>
    </source>
</evidence>
<keyword evidence="5 11" id="KW-0819">tRNA processing</keyword>
<reference evidence="14 15" key="1">
    <citation type="submission" date="2023-05" db="EMBL/GenBank/DDBJ databases">
        <title>A 100% complete, gapless, phased diploid assembly of the Scenedesmus obliquus UTEX 3031 genome.</title>
        <authorList>
            <person name="Biondi T.C."/>
            <person name="Hanschen E.R."/>
            <person name="Kwon T."/>
            <person name="Eng W."/>
            <person name="Kruse C.P.S."/>
            <person name="Koehler S.I."/>
            <person name="Kunde Y."/>
            <person name="Gleasner C.D."/>
            <person name="You Mak K.T."/>
            <person name="Polle J."/>
            <person name="Hovde B.T."/>
            <person name="Starkenburg S.R."/>
        </authorList>
    </citation>
    <scope>NUCLEOTIDE SEQUENCE [LARGE SCALE GENOMIC DNA]</scope>
    <source>
        <strain evidence="14 15">DOE0152z</strain>
    </source>
</reference>
<feature type="domain" description="Thg1 C-terminal" evidence="13">
    <location>
        <begin position="140"/>
        <end position="245"/>
    </location>
</feature>
<evidence type="ECO:0000259" key="13">
    <source>
        <dbReference type="Pfam" id="PF14413"/>
    </source>
</evidence>
<comment type="cofactor">
    <cofactor evidence="1 11">
        <name>Mg(2+)</name>
        <dbReference type="ChEBI" id="CHEBI:18420"/>
    </cofactor>
</comment>
<dbReference type="Proteomes" id="UP001244341">
    <property type="component" value="Chromosome 9b"/>
</dbReference>
<protein>
    <recommendedName>
        <fullName evidence="3 11">tRNA(His) guanylyltransferase</fullName>
        <ecNumber evidence="3 11">2.7.7.79</ecNumber>
    </recommendedName>
    <alternativeName>
        <fullName evidence="11">tRNA-histidine guanylyltransferase</fullName>
    </alternativeName>
</protein>
<organism evidence="14 15">
    <name type="scientific">Tetradesmus obliquus</name>
    <name type="common">Green alga</name>
    <name type="synonym">Acutodesmus obliquus</name>
    <dbReference type="NCBI Taxonomy" id="3088"/>
    <lineage>
        <taxon>Eukaryota</taxon>
        <taxon>Viridiplantae</taxon>
        <taxon>Chlorophyta</taxon>
        <taxon>core chlorophytes</taxon>
        <taxon>Chlorophyceae</taxon>
        <taxon>CS clade</taxon>
        <taxon>Sphaeropleales</taxon>
        <taxon>Scenedesmaceae</taxon>
        <taxon>Tetradesmus</taxon>
    </lineage>
</organism>
<evidence type="ECO:0000256" key="10">
    <source>
        <dbReference type="ARBA" id="ARBA00023134"/>
    </source>
</evidence>
<dbReference type="PIRSF" id="PIRSF028980">
    <property type="entry name" value="tRNAHis_guanylyltransferase"/>
    <property type="match status" value="1"/>
</dbReference>
<dbReference type="Pfam" id="PF04446">
    <property type="entry name" value="Thg1"/>
    <property type="match status" value="1"/>
</dbReference>
<accession>A0ABY8UB85</accession>
<dbReference type="EC" id="2.7.7.79" evidence="3 11"/>
<evidence type="ECO:0000256" key="4">
    <source>
        <dbReference type="ARBA" id="ARBA00022679"/>
    </source>
</evidence>
<evidence type="ECO:0000256" key="2">
    <source>
        <dbReference type="ARBA" id="ARBA00010113"/>
    </source>
</evidence>
<comment type="similarity">
    <text evidence="2 11">Belongs to the tRNA(His) guanylyltransferase family.</text>
</comment>
<keyword evidence="7 11" id="KW-0479">Metal-binding</keyword>
<gene>
    <name evidence="14" type="ORF">OEZ85_009223</name>
</gene>
<evidence type="ECO:0000256" key="3">
    <source>
        <dbReference type="ARBA" id="ARBA00012511"/>
    </source>
</evidence>
<evidence type="ECO:0000256" key="11">
    <source>
        <dbReference type="PIRNR" id="PIRNR028980"/>
    </source>
</evidence>
<name>A0ABY8UB85_TETOB</name>
<keyword evidence="4 11" id="KW-0808">Transferase</keyword>
<dbReference type="PANTHER" id="PTHR12729">
    <property type="entry name" value="TRNA(HIS) GUANYLYLTRANSFERASE-RELATED"/>
    <property type="match status" value="1"/>
</dbReference>
<dbReference type="EMBL" id="CP126216">
    <property type="protein sequence ID" value="WIA17706.1"/>
    <property type="molecule type" value="Genomic_DNA"/>
</dbReference>
<evidence type="ECO:0000313" key="15">
    <source>
        <dbReference type="Proteomes" id="UP001244341"/>
    </source>
</evidence>
<dbReference type="InterPro" id="IPR025845">
    <property type="entry name" value="Thg1_C_dom"/>
</dbReference>
<keyword evidence="8 11" id="KW-0547">Nucleotide-binding</keyword>
<evidence type="ECO:0000256" key="5">
    <source>
        <dbReference type="ARBA" id="ARBA00022694"/>
    </source>
</evidence>
<dbReference type="Gene3D" id="3.30.70.3000">
    <property type="match status" value="1"/>
</dbReference>